<comment type="subcellular location">
    <subcellularLocation>
        <location evidence="1">Cell membrane</location>
        <topology evidence="1">Multi-pass membrane protein</topology>
    </subcellularLocation>
</comment>
<name>A0AAV7IIU4_COTGL</name>
<evidence type="ECO:0000313" key="11">
    <source>
        <dbReference type="Proteomes" id="UP000826195"/>
    </source>
</evidence>
<protein>
    <recommendedName>
        <fullName evidence="12">Ionotropic receptor</fullName>
    </recommendedName>
</protein>
<sequence>MKQGIIFFCLVIARVSGNKMIINDRQQENSLGRLKRDARELVEMCFTNNSNPVMISEDLLDNNWNPGQNSLIVIDRKFNKKITGFLPAYPTYVLPFKSIDNLKPAVDNLQRSKFWNIGSPFLMVGTGSRCSSTKKLLEFMWNRDLLFVYYLCENKNSSVIYTLNPYASYAPAPWKLIEKFGDSDKKLTLFRLEYIKDPQICKSITFDKTDHLENAEIKFVHFEKTTSFLISDKKKLAKAVVESELKEDFVNLAKISVLINATPILEIIPSSVPRRSDIQEFVDSRGDINNGYGFIDATDYEYVDVIAEYNDENIVSIVTKKTVSLTGISEKTNNVQFLIETSLLLVMFTIVMVIIKRNDVGLAVMEMVRLVTGMALETPLNRLAIKFIFFFGFLFAFMIVPDFLGNTIAMLMRPPKRNVDKLRDLYENKFHVYYLDILETDIMNEQLWVTDEDRKYLHPVLYTDIQKYVLKVRENSTIACIHFTDYLLTESGKDNNLYISTKAVFKKQLVSWARKNWPLISKFNKMVLKTSQRGLGHAIFKKKRCIAKLEEKSVKKARIKEREMYDYFDFDELIFNYYSFGLLIALGIVTFGIEIILSRYLRNYRQFQIQARH</sequence>
<evidence type="ECO:0000256" key="8">
    <source>
        <dbReference type="SAM" id="Phobius"/>
    </source>
</evidence>
<feature type="chain" id="PRO_5043764897" description="Ionotropic receptor" evidence="9">
    <location>
        <begin position="18"/>
        <end position="613"/>
    </location>
</feature>
<feature type="signal peptide" evidence="9">
    <location>
        <begin position="1"/>
        <end position="17"/>
    </location>
</feature>
<dbReference type="AlphaFoldDB" id="A0AAV7IIU4"/>
<keyword evidence="5 8" id="KW-0472">Membrane</keyword>
<proteinExistence type="predicted"/>
<evidence type="ECO:0000256" key="3">
    <source>
        <dbReference type="ARBA" id="ARBA00022692"/>
    </source>
</evidence>
<feature type="transmembrane region" description="Helical" evidence="8">
    <location>
        <begin position="577"/>
        <end position="597"/>
    </location>
</feature>
<evidence type="ECO:0000256" key="9">
    <source>
        <dbReference type="SAM" id="SignalP"/>
    </source>
</evidence>
<keyword evidence="9" id="KW-0732">Signal</keyword>
<organism evidence="10 11">
    <name type="scientific">Cotesia glomerata</name>
    <name type="common">Lepidopteran parasitic wasp</name>
    <name type="synonym">Apanteles glomeratus</name>
    <dbReference type="NCBI Taxonomy" id="32391"/>
    <lineage>
        <taxon>Eukaryota</taxon>
        <taxon>Metazoa</taxon>
        <taxon>Ecdysozoa</taxon>
        <taxon>Arthropoda</taxon>
        <taxon>Hexapoda</taxon>
        <taxon>Insecta</taxon>
        <taxon>Pterygota</taxon>
        <taxon>Neoptera</taxon>
        <taxon>Endopterygota</taxon>
        <taxon>Hymenoptera</taxon>
        <taxon>Apocrita</taxon>
        <taxon>Ichneumonoidea</taxon>
        <taxon>Braconidae</taxon>
        <taxon>Microgastrinae</taxon>
        <taxon>Cotesia</taxon>
    </lineage>
</organism>
<evidence type="ECO:0008006" key="12">
    <source>
        <dbReference type="Google" id="ProtNLM"/>
    </source>
</evidence>
<evidence type="ECO:0000256" key="6">
    <source>
        <dbReference type="ARBA" id="ARBA00023170"/>
    </source>
</evidence>
<keyword evidence="11" id="KW-1185">Reference proteome</keyword>
<dbReference type="Proteomes" id="UP000826195">
    <property type="component" value="Unassembled WGS sequence"/>
</dbReference>
<dbReference type="EMBL" id="JAHXZJ010001492">
    <property type="protein sequence ID" value="KAH0551950.1"/>
    <property type="molecule type" value="Genomic_DNA"/>
</dbReference>
<gene>
    <name evidence="10" type="ORF">KQX54_003377</name>
</gene>
<evidence type="ECO:0000256" key="4">
    <source>
        <dbReference type="ARBA" id="ARBA00022989"/>
    </source>
</evidence>
<keyword evidence="2" id="KW-1003">Cell membrane</keyword>
<dbReference type="PANTHER" id="PTHR42643">
    <property type="entry name" value="IONOTROPIC RECEPTOR 20A-RELATED"/>
    <property type="match status" value="1"/>
</dbReference>
<keyword evidence="6" id="KW-0675">Receptor</keyword>
<keyword evidence="3 8" id="KW-0812">Transmembrane</keyword>
<evidence type="ECO:0000313" key="10">
    <source>
        <dbReference type="EMBL" id="KAH0551950.1"/>
    </source>
</evidence>
<feature type="transmembrane region" description="Helical" evidence="8">
    <location>
        <begin position="383"/>
        <end position="404"/>
    </location>
</feature>
<evidence type="ECO:0000256" key="5">
    <source>
        <dbReference type="ARBA" id="ARBA00023136"/>
    </source>
</evidence>
<comment type="caution">
    <text evidence="10">The sequence shown here is derived from an EMBL/GenBank/DDBJ whole genome shotgun (WGS) entry which is preliminary data.</text>
</comment>
<reference evidence="10 11" key="1">
    <citation type="journal article" date="2021" name="J. Hered.">
        <title>A chromosome-level genome assembly of the parasitoid wasp, Cotesia glomerata (Hymenoptera: Braconidae).</title>
        <authorList>
            <person name="Pinto B.J."/>
            <person name="Weis J.J."/>
            <person name="Gamble T."/>
            <person name="Ode P.J."/>
            <person name="Paul R."/>
            <person name="Zaspel J.M."/>
        </authorList>
    </citation>
    <scope>NUCLEOTIDE SEQUENCE [LARGE SCALE GENOMIC DNA]</scope>
    <source>
        <strain evidence="10">CgM1</strain>
    </source>
</reference>
<keyword evidence="4 8" id="KW-1133">Transmembrane helix</keyword>
<keyword evidence="7" id="KW-0325">Glycoprotein</keyword>
<evidence type="ECO:0000256" key="7">
    <source>
        <dbReference type="ARBA" id="ARBA00023180"/>
    </source>
</evidence>
<feature type="transmembrane region" description="Helical" evidence="8">
    <location>
        <begin position="337"/>
        <end position="355"/>
    </location>
</feature>
<dbReference type="InterPro" id="IPR052192">
    <property type="entry name" value="Insect_Ionotropic_Sensory_Rcpt"/>
</dbReference>
<evidence type="ECO:0000256" key="2">
    <source>
        <dbReference type="ARBA" id="ARBA00022475"/>
    </source>
</evidence>
<dbReference type="GO" id="GO:0005886">
    <property type="term" value="C:plasma membrane"/>
    <property type="evidence" value="ECO:0007669"/>
    <property type="project" value="UniProtKB-SubCell"/>
</dbReference>
<dbReference type="PANTHER" id="PTHR42643:SF30">
    <property type="entry name" value="IONOTROPIC RECEPTOR 40A-RELATED"/>
    <property type="match status" value="1"/>
</dbReference>
<evidence type="ECO:0000256" key="1">
    <source>
        <dbReference type="ARBA" id="ARBA00004651"/>
    </source>
</evidence>
<accession>A0AAV7IIU4</accession>